<reference evidence="1" key="1">
    <citation type="submission" date="2013-07" db="EMBL/GenBank/DDBJ databases">
        <title>The genome of Eucalyptus grandis.</title>
        <authorList>
            <person name="Schmutz J."/>
            <person name="Hayes R."/>
            <person name="Myburg A."/>
            <person name="Tuskan G."/>
            <person name="Grattapaglia D."/>
            <person name="Rokhsar D.S."/>
        </authorList>
    </citation>
    <scope>NUCLEOTIDE SEQUENCE</scope>
    <source>
        <tissue evidence="1">Leaf extractions</tissue>
    </source>
</reference>
<gene>
    <name evidence="1" type="ORF">EUGRSUZ_H00824</name>
</gene>
<dbReference type="SMART" id="SM00368">
    <property type="entry name" value="LRR_RI"/>
    <property type="match status" value="3"/>
</dbReference>
<dbReference type="AlphaFoldDB" id="A0A059AXD8"/>
<name>A0A059AXD8_EUCGR</name>
<dbReference type="PROSITE" id="PS51450">
    <property type="entry name" value="LRR"/>
    <property type="match status" value="1"/>
</dbReference>
<dbReference type="Gramene" id="KCW58100">
    <property type="protein sequence ID" value="KCW58100"/>
    <property type="gene ID" value="EUGRSUZ_H00824"/>
</dbReference>
<accession>A0A059AXD8</accession>
<dbReference type="KEGG" id="egr:104456563"/>
<dbReference type="InterPro" id="IPR032675">
    <property type="entry name" value="LRR_dom_sf"/>
</dbReference>
<organism evidence="1">
    <name type="scientific">Eucalyptus grandis</name>
    <name type="common">Flooded gum</name>
    <dbReference type="NCBI Taxonomy" id="71139"/>
    <lineage>
        <taxon>Eukaryota</taxon>
        <taxon>Viridiplantae</taxon>
        <taxon>Streptophyta</taxon>
        <taxon>Embryophyta</taxon>
        <taxon>Tracheophyta</taxon>
        <taxon>Spermatophyta</taxon>
        <taxon>Magnoliopsida</taxon>
        <taxon>eudicotyledons</taxon>
        <taxon>Gunneridae</taxon>
        <taxon>Pentapetalae</taxon>
        <taxon>rosids</taxon>
        <taxon>malvids</taxon>
        <taxon>Myrtales</taxon>
        <taxon>Myrtaceae</taxon>
        <taxon>Myrtoideae</taxon>
        <taxon>Eucalypteae</taxon>
        <taxon>Eucalyptus</taxon>
    </lineage>
</organism>
<protein>
    <recommendedName>
        <fullName evidence="2">F-box domain-containing protein</fullName>
    </recommendedName>
</protein>
<dbReference type="eggNOG" id="ENOG502RRAA">
    <property type="taxonomic scope" value="Eukaryota"/>
</dbReference>
<dbReference type="PANTHER" id="PTHR47818">
    <property type="entry name" value="RNI-LIKE SUPERFAMILY PROTEIN"/>
    <property type="match status" value="1"/>
</dbReference>
<dbReference type="EMBL" id="KK198760">
    <property type="protein sequence ID" value="KCW58100.1"/>
    <property type="molecule type" value="Genomic_DNA"/>
</dbReference>
<dbReference type="STRING" id="71139.A0A059AXD8"/>
<dbReference type="Gene3D" id="3.80.10.10">
    <property type="entry name" value="Ribonuclease Inhibitor"/>
    <property type="match status" value="3"/>
</dbReference>
<evidence type="ECO:0008006" key="2">
    <source>
        <dbReference type="Google" id="ProtNLM"/>
    </source>
</evidence>
<dbReference type="FunCoup" id="A0A059AXD8">
    <property type="interactions" value="32"/>
</dbReference>
<dbReference type="OMA" id="MDKRFAC"/>
<evidence type="ECO:0000313" key="1">
    <source>
        <dbReference type="EMBL" id="KCW58100.1"/>
    </source>
</evidence>
<dbReference type="OrthoDB" id="120976at2759"/>
<dbReference type="InterPro" id="IPR001611">
    <property type="entry name" value="Leu-rich_rpt"/>
</dbReference>
<dbReference type="InParanoid" id="A0A059AXD8"/>
<dbReference type="SUPFAM" id="SSF52047">
    <property type="entry name" value="RNI-like"/>
    <property type="match status" value="1"/>
</dbReference>
<dbReference type="PANTHER" id="PTHR47818:SF2">
    <property type="entry name" value="F-BOX DOMAIN-CONTAINING PROTEIN"/>
    <property type="match status" value="1"/>
</dbReference>
<sequence length="603" mass="66606">MKSAPSLVSLSLAAVANELLRGDDVLPHVYELPADLFDALVARLPPLGLHKLQNEMPKWKRDEYDSDDCFTNGRKRTRNGSFSDAWRSLYKQRWAELVEQVQPADWRQAYWEMHLQKCIDEAAEVALLPSFDGKLGEIRISDAMLKFLGYEGQTDTSTPKFSKLYQHCECFGHYMRSLRLRNVLCVEETCHLLKNSRLESLVLQWIRTKEHVQGLCPLLLQNCETLTSLEFIHCKLPSTSIGSICASLHVKGMQSHGIVQFSIQASSFLNSNSVLPSEFLSFLSCGRHLYSLRFCDAHLDRDSAGSIFTTLFDAASDISILDLSDNEIAGWLSSFTWKYKDSMVSSIGAGKSLASLCALNLRGNNLHKEDADNLRHALAHMPALRKLDLSDNPIEDDGLRHLIPFLVEASGKGFTLADLSLENCELSSNGVIEFLTTLSTSDIPLSSLSISDNSLGSHVAEALVKLLSSSIQVLNISGVGLGSSGFEELQKVSFKSLKLVKIDISKNRGGIESAKFLSKLMECAPQLVTVNAAFNLMPPESLTIICSALKAAKGNLGLLELRGNNLDKPPNDASLLVDLQRDGRLRIIFESSPTLDAPYDDDP</sequence>
<proteinExistence type="predicted"/>